<dbReference type="PANTHER" id="PTHR12143:SF39">
    <property type="entry name" value="SECRETED PROTEIN"/>
    <property type="match status" value="1"/>
</dbReference>
<dbReference type="InterPro" id="IPR008928">
    <property type="entry name" value="6-hairpin_glycosidase_sf"/>
</dbReference>
<evidence type="ECO:0000259" key="5">
    <source>
        <dbReference type="Pfam" id="PF17678"/>
    </source>
</evidence>
<dbReference type="SUPFAM" id="SSF48208">
    <property type="entry name" value="Six-hairpin glycosidases"/>
    <property type="match status" value="1"/>
</dbReference>
<dbReference type="Gene3D" id="1.20.1050.60">
    <property type="entry name" value="alpha-1,2-mannosidase"/>
    <property type="match status" value="1"/>
</dbReference>
<dbReference type="RefSeq" id="WP_128501084.1">
    <property type="nucleotide sequence ID" value="NZ_CP035107.1"/>
</dbReference>
<feature type="domain" description="Glycosyl hydrolase family 92 N-terminal" evidence="5">
    <location>
        <begin position="24"/>
        <end position="282"/>
    </location>
</feature>
<feature type="domain" description="Glycosyl hydrolase family 92" evidence="4">
    <location>
        <begin position="288"/>
        <end position="745"/>
    </location>
</feature>
<evidence type="ECO:0000313" key="6">
    <source>
        <dbReference type="EMBL" id="QAR30603.1"/>
    </source>
</evidence>
<reference evidence="6 7" key="1">
    <citation type="submission" date="2019-01" db="EMBL/GenBank/DDBJ databases">
        <title>Whole Genome of Ornithobacterium rhinotracheale FARPER-174b.</title>
        <authorList>
            <person name="Tataje-Lavanda L.A."/>
            <person name="Montalvan A."/>
            <person name="Montesinos R."/>
            <person name="Zimic M."/>
            <person name="Fernandez-Sanchez M."/>
            <person name="Fernandez-Diaz M."/>
        </authorList>
    </citation>
    <scope>NUCLEOTIDE SEQUENCE [LARGE SCALE GENOMIC DNA]</scope>
    <source>
        <strain evidence="6 7">FARPER-174b</strain>
    </source>
</reference>
<dbReference type="InterPro" id="IPR050883">
    <property type="entry name" value="PNGase"/>
</dbReference>
<evidence type="ECO:0000313" key="7">
    <source>
        <dbReference type="Proteomes" id="UP000287701"/>
    </source>
</evidence>
<dbReference type="FunFam" id="1.20.1050.60:FF:000001">
    <property type="entry name" value="Putative alpha-1,2-mannosidase"/>
    <property type="match status" value="1"/>
</dbReference>
<dbReference type="AlphaFoldDB" id="A0A3R6AU32"/>
<name>A0A3R6AU32_ORNRH</name>
<dbReference type="InterPro" id="IPR005887">
    <property type="entry name" value="GH92_a_mannosidase_put"/>
</dbReference>
<dbReference type="InterPro" id="IPR014718">
    <property type="entry name" value="GH-type_carb-bd"/>
</dbReference>
<accession>A0A3R6AU32</accession>
<protein>
    <submittedName>
        <fullName evidence="6">Glycoside hydrolase family 92 protein</fullName>
    </submittedName>
</protein>
<dbReference type="Pfam" id="PF17678">
    <property type="entry name" value="Glyco_hydro_92N"/>
    <property type="match status" value="1"/>
</dbReference>
<keyword evidence="6" id="KW-0378">Hydrolase</keyword>
<evidence type="ECO:0000256" key="3">
    <source>
        <dbReference type="ARBA" id="ARBA00022837"/>
    </source>
</evidence>
<dbReference type="InterPro" id="IPR041371">
    <property type="entry name" value="GH92_N"/>
</dbReference>
<dbReference type="Proteomes" id="UP000287701">
    <property type="component" value="Chromosome"/>
</dbReference>
<dbReference type="Pfam" id="PF07971">
    <property type="entry name" value="Glyco_hydro_92"/>
    <property type="match status" value="1"/>
</dbReference>
<dbReference type="PANTHER" id="PTHR12143">
    <property type="entry name" value="PEPTIDE N-GLYCANASE PNGASE -RELATED"/>
    <property type="match status" value="1"/>
</dbReference>
<organism evidence="6 7">
    <name type="scientific">Ornithobacterium rhinotracheale</name>
    <dbReference type="NCBI Taxonomy" id="28251"/>
    <lineage>
        <taxon>Bacteria</taxon>
        <taxon>Pseudomonadati</taxon>
        <taxon>Bacteroidota</taxon>
        <taxon>Flavobacteriia</taxon>
        <taxon>Flavobacteriales</taxon>
        <taxon>Weeksellaceae</taxon>
        <taxon>Ornithobacterium</taxon>
    </lineage>
</organism>
<dbReference type="GO" id="GO:0006516">
    <property type="term" value="P:glycoprotein catabolic process"/>
    <property type="evidence" value="ECO:0007669"/>
    <property type="project" value="TreeGrafter"/>
</dbReference>
<dbReference type="EMBL" id="CP035107">
    <property type="protein sequence ID" value="QAR30603.1"/>
    <property type="molecule type" value="Genomic_DNA"/>
</dbReference>
<dbReference type="Gene3D" id="1.20.1610.10">
    <property type="entry name" value="alpha-1,2-mannosidases domains"/>
    <property type="match status" value="1"/>
</dbReference>
<gene>
    <name evidence="6" type="ORF">EQP59_04175</name>
</gene>
<keyword evidence="3" id="KW-0106">Calcium</keyword>
<comment type="cofactor">
    <cofactor evidence="1">
        <name>Ca(2+)</name>
        <dbReference type="ChEBI" id="CHEBI:29108"/>
    </cofactor>
</comment>
<evidence type="ECO:0000256" key="2">
    <source>
        <dbReference type="ARBA" id="ARBA00011245"/>
    </source>
</evidence>
<dbReference type="NCBIfam" id="TIGR01180">
    <property type="entry name" value="aman2_put"/>
    <property type="match status" value="1"/>
</dbReference>
<comment type="subunit">
    <text evidence="2">Monomer.</text>
</comment>
<dbReference type="Gene3D" id="3.30.2080.10">
    <property type="entry name" value="GH92 mannosidase domain"/>
    <property type="match status" value="1"/>
</dbReference>
<dbReference type="GO" id="GO:0005975">
    <property type="term" value="P:carbohydrate metabolic process"/>
    <property type="evidence" value="ECO:0007669"/>
    <property type="project" value="InterPro"/>
</dbReference>
<dbReference type="GO" id="GO:0005829">
    <property type="term" value="C:cytosol"/>
    <property type="evidence" value="ECO:0007669"/>
    <property type="project" value="TreeGrafter"/>
</dbReference>
<dbReference type="GO" id="GO:0000224">
    <property type="term" value="F:peptide-N4-(N-acetyl-beta-glucosaminyl)asparagine amidase activity"/>
    <property type="evidence" value="ECO:0007669"/>
    <property type="project" value="TreeGrafter"/>
</dbReference>
<dbReference type="Gene3D" id="2.70.98.10">
    <property type="match status" value="1"/>
</dbReference>
<dbReference type="OrthoDB" id="9804511at2"/>
<dbReference type="InterPro" id="IPR012939">
    <property type="entry name" value="Glyco_hydro_92"/>
</dbReference>
<dbReference type="FunFam" id="3.30.2080.10:FF:000001">
    <property type="entry name" value="Alpha-1,2-mannosidase subfamily"/>
    <property type="match status" value="1"/>
</dbReference>
<proteinExistence type="predicted"/>
<dbReference type="GO" id="GO:0030246">
    <property type="term" value="F:carbohydrate binding"/>
    <property type="evidence" value="ECO:0007669"/>
    <property type="project" value="InterPro"/>
</dbReference>
<evidence type="ECO:0000259" key="4">
    <source>
        <dbReference type="Pfam" id="PF07971"/>
    </source>
</evidence>
<sequence>MKKTIILSLGLLGNILLAQKAIDYVDPFIGTSNFGATNPGAIAPRGMLSISPFNVAFDTTGIKNPLEKDSRWLSNPYVHENTFFTGFTHVNLSGVGCPDLGVIIAMPTTGDLELNHLKYGSTYHDEKAKPGYYALTLDKYNIKAEATADTRAGITRYTFPAGQANLIINLGLGLTNEQGAVIKMNNNQEFQGMRMVGSFCYNNAEGAYPVYFYGKVSIPAEEFGSYKVADNYQGVEAQWMTYNGQTLLKPSFTNEVIGDSIGGFFSYNFKKPTQLELKIGVSYVSIENAKENLMKEIGQKDFNQVEMQTQNAWEDKLSVAEVEGGTLDQKKIFYTGLYHALIHPNILNDINGEFPLHKRVGIKKTNHQRYTVFSLWDTYRNYHSLLSLLYPQDQLDMVNTMLDIYDETGWLPKWELNNTETFTMVGDPATVVLADTYMRGITGFDKKKAYEAMLKGATQMKDNPLRPGIDDYWKYGYVSLNSGVPGPVSTTQEYNIADFAISQFAKVMGDKENQKKFEAQFKTYRKLYNKKWSLLVPKYRNGEWLKGFNPEKGANFEANEGYIEGNAYQYTFMVPQDIRGLIKLMGGNKNFVKNLDAVFEKGQFDMANEPDIAYPYLYNYIKGSEWKTQMRVNDLLNKYFTTQPAGLPGNDDTGVMSAWAMMSMMGFYPTEPAVANYALTAPKFTKIKLRLNPKFFGNEAVEIISNASPENIYIQQIKIDGKKHNSYFITDKELKSAKKIEFILGNQPKK</sequence>
<evidence type="ECO:0000256" key="1">
    <source>
        <dbReference type="ARBA" id="ARBA00001913"/>
    </source>
</evidence>